<dbReference type="RefSeq" id="WP_173570779.1">
    <property type="nucleotide sequence ID" value="NZ_WOSY01000012.1"/>
</dbReference>
<accession>A0ABX0K3T3</accession>
<organism evidence="1 2">
    <name type="scientific">Acetobacter conturbans</name>
    <dbReference type="NCBI Taxonomy" id="1737472"/>
    <lineage>
        <taxon>Bacteria</taxon>
        <taxon>Pseudomonadati</taxon>
        <taxon>Pseudomonadota</taxon>
        <taxon>Alphaproteobacteria</taxon>
        <taxon>Acetobacterales</taxon>
        <taxon>Acetobacteraceae</taxon>
        <taxon>Acetobacter</taxon>
    </lineage>
</organism>
<dbReference type="Proteomes" id="UP000631653">
    <property type="component" value="Unassembled WGS sequence"/>
</dbReference>
<reference evidence="1 2" key="1">
    <citation type="journal article" date="2020" name="Int. J. Syst. Evol. Microbiol.">
        <title>Novel acetic acid bacteria from cider fermentations: Acetobacter conturbans sp. nov. and Acetobacter fallax sp. nov.</title>
        <authorList>
            <person name="Sombolestani A.S."/>
            <person name="Cleenwerck I."/>
            <person name="Cnockaert M."/>
            <person name="Borremans W."/>
            <person name="Wieme A.D."/>
            <person name="De Vuyst L."/>
            <person name="Vandamme P."/>
        </authorList>
    </citation>
    <scope>NUCLEOTIDE SEQUENCE [LARGE SCALE GENOMIC DNA]</scope>
    <source>
        <strain evidence="1 2">LMG 1627</strain>
    </source>
</reference>
<protein>
    <submittedName>
        <fullName evidence="1">Uncharacterized protein</fullName>
    </submittedName>
</protein>
<proteinExistence type="predicted"/>
<gene>
    <name evidence="1" type="ORF">GOB81_12550</name>
</gene>
<evidence type="ECO:0000313" key="2">
    <source>
        <dbReference type="Proteomes" id="UP000631653"/>
    </source>
</evidence>
<keyword evidence="2" id="KW-1185">Reference proteome</keyword>
<comment type="caution">
    <text evidence="1">The sequence shown here is derived from an EMBL/GenBank/DDBJ whole genome shotgun (WGS) entry which is preliminary data.</text>
</comment>
<sequence length="216" mass="23995">MHATRIYREPNEIVDRLSRFGITAEEIIPVIEAVVAAWNDVVSVDARTAAGTQAYLAGVRHLRFLFLPKGWTIDRKGGVESVLHAESGIRIVYQTVDQACVGIRGPKAINGKGPAAKSAIERSQGILFQEEDLPEVAPEKITALNSSMWFLCVSVRDDDEDDVRAELSLPAAIEERNFKGFLERIFIVKSGDWKTRNPGAILPEDEDVYDFSIARK</sequence>
<name>A0ABX0K3T3_9PROT</name>
<evidence type="ECO:0000313" key="1">
    <source>
        <dbReference type="EMBL" id="NHN89451.1"/>
    </source>
</evidence>
<dbReference type="EMBL" id="WOSY01000012">
    <property type="protein sequence ID" value="NHN89451.1"/>
    <property type="molecule type" value="Genomic_DNA"/>
</dbReference>